<evidence type="ECO:0000256" key="2">
    <source>
        <dbReference type="ARBA" id="ARBA00011738"/>
    </source>
</evidence>
<keyword evidence="7 14" id="KW-0460">Magnesium</keyword>
<dbReference type="InterPro" id="IPR005475">
    <property type="entry name" value="Transketolase-like_Pyr-bd"/>
</dbReference>
<feature type="binding site" evidence="12">
    <location>
        <position position="486"/>
    </location>
    <ligand>
        <name>substrate</name>
    </ligand>
</feature>
<dbReference type="AlphaFoldDB" id="A0AB39QCM8"/>
<feature type="binding site" evidence="12">
    <location>
        <position position="482"/>
    </location>
    <ligand>
        <name>substrate</name>
    </ligand>
</feature>
<sequence>MSTVPAFEWTELDDKAVAVSRVLAADAVENSGGGHAGTAMALAPAAYLLFQRLLRHDPSDPMWVGRDRFVLSCGHSSLTLYIQLFLSGYGLTMKDIASLRQWNSLTPAHPEYGRTAGVEMTTGPLGQGLATAVGMAMAARRQRGLLDPDTPAGESVFDHTVWVMAGDGDLEEGVTSEASSLAGHQRLGNLVVLYDDNRISMEGDTGIAFSEDVLARYAAYGWHTQRVTDINDVQTLNAALIAAREEIGRPSIIAVESIIGWPAPSLQGTARAHGSPLGADEVAGTKRLLGLPEDQSLYVPDEVLAHARQVAERGRELRAEWDVRFEKWSSRNPEGAALLDRLLARRLPASGVSGLPVFSNGKNIATRKASGEILNAIARSLPELWGGSADLGPSNFTGIHGADSFLPDVSGGSQYGLNLHFGVREHAMGAILNGMALYGFRAYGGTFLVFSDYMRPAVRLAAIMGLPVIYIWTHDSIGLGEDGPTHQPVEHIAALRAIPNLDVVRPADANETAIAWHTILERTDRPAGLLLSRQNLPVFDRTTFGGTQGVARGGYVLVEASAAAATPQVILIGTGSELQIAVAAAELLEAEGIPTRVVSMPCIEWFNEQDAAYRRSVLPPEVSARVSIEAGSAMGWREFVGECGEILSLDHYGASAPYEVLYEQYGLTVDRMVAAARNSLSRLCWEGKSVHE</sequence>
<evidence type="ECO:0000256" key="3">
    <source>
        <dbReference type="ARBA" id="ARBA00013152"/>
    </source>
</evidence>
<dbReference type="InterPro" id="IPR005478">
    <property type="entry name" value="Transketolase_bac-like"/>
</dbReference>
<feature type="binding site" evidence="12">
    <location>
        <position position="394"/>
    </location>
    <ligand>
        <name>substrate</name>
    </ligand>
</feature>
<dbReference type="GO" id="GO:0004802">
    <property type="term" value="F:transketolase activity"/>
    <property type="evidence" value="ECO:0007669"/>
    <property type="project" value="UniProtKB-UniRule"/>
</dbReference>
<evidence type="ECO:0000256" key="15">
    <source>
        <dbReference type="PIRSR" id="PIRSR605478-5"/>
    </source>
</evidence>
<dbReference type="CDD" id="cd07033">
    <property type="entry name" value="TPP_PYR_DXS_TK_like"/>
    <property type="match status" value="1"/>
</dbReference>
<protein>
    <recommendedName>
        <fullName evidence="4 10">Transketolase</fullName>
        <ecNumber evidence="3 10">2.2.1.1</ecNumber>
    </recommendedName>
</protein>
<feature type="binding site" evidence="14">
    <location>
        <position position="199"/>
    </location>
    <ligand>
        <name>Mg(2+)</name>
        <dbReference type="ChEBI" id="CHEBI:18420"/>
    </ligand>
</feature>
<feature type="binding site" evidence="13">
    <location>
        <position position="450"/>
    </location>
    <ligand>
        <name>thiamine diphosphate</name>
        <dbReference type="ChEBI" id="CHEBI:58937"/>
    </ligand>
</feature>
<dbReference type="FunFam" id="3.40.50.970:FF:000004">
    <property type="entry name" value="Transketolase"/>
    <property type="match status" value="1"/>
</dbReference>
<gene>
    <name evidence="17" type="primary">tkt</name>
    <name evidence="17" type="ORF">AB5J49_46890</name>
</gene>
<organism evidence="17">
    <name type="scientific">Streptomyces sp. R28</name>
    <dbReference type="NCBI Taxonomy" id="3238628"/>
    <lineage>
        <taxon>Bacteria</taxon>
        <taxon>Bacillati</taxon>
        <taxon>Actinomycetota</taxon>
        <taxon>Actinomycetes</taxon>
        <taxon>Kitasatosporales</taxon>
        <taxon>Streptomycetaceae</taxon>
        <taxon>Streptomyces</taxon>
    </lineage>
</organism>
<dbReference type="NCBIfam" id="TIGR00232">
    <property type="entry name" value="tktlase_bact"/>
    <property type="match status" value="1"/>
</dbReference>
<proteinExistence type="inferred from homology"/>
<evidence type="ECO:0000256" key="8">
    <source>
        <dbReference type="ARBA" id="ARBA00023052"/>
    </source>
</evidence>
<dbReference type="GO" id="GO:0005829">
    <property type="term" value="C:cytosol"/>
    <property type="evidence" value="ECO:0007669"/>
    <property type="project" value="TreeGrafter"/>
</dbReference>
<evidence type="ECO:0000313" key="17">
    <source>
        <dbReference type="EMBL" id="XDQ40259.1"/>
    </source>
</evidence>
<dbReference type="InterPro" id="IPR029061">
    <property type="entry name" value="THDP-binding"/>
</dbReference>
<feature type="binding site" evidence="12">
    <location>
        <position position="273"/>
    </location>
    <ligand>
        <name>substrate</name>
    </ligand>
</feature>
<evidence type="ECO:0000256" key="7">
    <source>
        <dbReference type="ARBA" id="ARBA00022842"/>
    </source>
</evidence>
<dbReference type="Gene3D" id="3.40.50.920">
    <property type="match status" value="1"/>
</dbReference>
<feature type="binding site" evidence="13">
    <location>
        <begin position="123"/>
        <end position="125"/>
    </location>
    <ligand>
        <name>thiamine diphosphate</name>
        <dbReference type="ChEBI" id="CHEBI:58937"/>
    </ligand>
</feature>
<feature type="binding site" evidence="12">
    <location>
        <position position="35"/>
    </location>
    <ligand>
        <name>substrate</name>
    </ligand>
</feature>
<evidence type="ECO:0000256" key="4">
    <source>
        <dbReference type="ARBA" id="ARBA00016662"/>
    </source>
</evidence>
<dbReference type="Pfam" id="PF02779">
    <property type="entry name" value="Transket_pyr"/>
    <property type="match status" value="1"/>
</dbReference>
<dbReference type="FunFam" id="3.40.50.970:FF:000003">
    <property type="entry name" value="Transketolase"/>
    <property type="match status" value="1"/>
</dbReference>
<feature type="site" description="Important for catalytic activity" evidence="15">
    <location>
        <position position="273"/>
    </location>
</feature>
<feature type="binding site" evidence="14">
    <location>
        <position position="167"/>
    </location>
    <ligand>
        <name>Mg(2+)</name>
        <dbReference type="ChEBI" id="CHEBI:18420"/>
    </ligand>
</feature>
<feature type="binding site" evidence="14">
    <location>
        <position position="197"/>
    </location>
    <ligand>
        <name>Mg(2+)</name>
        <dbReference type="ChEBI" id="CHEBI:18420"/>
    </ligand>
</feature>
<comment type="cofactor">
    <cofactor evidence="14">
        <name>Mg(2+)</name>
        <dbReference type="ChEBI" id="CHEBI:18420"/>
    </cofactor>
    <text evidence="14">Binds 1 Mg(2+) ion per subunit. Can also utilize other divalent metal cations, such as Ca(2+), Mn(2+) and Co(2+).</text>
</comment>
<dbReference type="SUPFAM" id="SSF52518">
    <property type="entry name" value="Thiamin diphosphate-binding fold (THDP-binding)"/>
    <property type="match status" value="2"/>
</dbReference>
<feature type="binding site" evidence="13">
    <location>
        <position position="197"/>
    </location>
    <ligand>
        <name>thiamine diphosphate</name>
        <dbReference type="ChEBI" id="CHEBI:58937"/>
    </ligand>
</feature>
<dbReference type="PROSITE" id="PS00802">
    <property type="entry name" value="TRANSKETOLASE_2"/>
    <property type="match status" value="1"/>
</dbReference>
<feature type="binding site" evidence="13">
    <location>
        <position position="273"/>
    </location>
    <ligand>
        <name>thiamine diphosphate</name>
        <dbReference type="ChEBI" id="CHEBI:58937"/>
    </ligand>
</feature>
<evidence type="ECO:0000256" key="6">
    <source>
        <dbReference type="ARBA" id="ARBA00022723"/>
    </source>
</evidence>
<comment type="cofactor">
    <cofactor evidence="13">
        <name>thiamine diphosphate</name>
        <dbReference type="ChEBI" id="CHEBI:58937"/>
    </cofactor>
    <text evidence="13">Binds 1 thiamine pyrophosphate per subunit. During the reaction, the substrate forms a covalent intermediate with the cofactor.</text>
</comment>
<feature type="binding site" evidence="13">
    <location>
        <position position="75"/>
    </location>
    <ligand>
        <name>thiamine diphosphate</name>
        <dbReference type="ChEBI" id="CHEBI:58937"/>
    </ligand>
</feature>
<dbReference type="InterPro" id="IPR033247">
    <property type="entry name" value="Transketolase_fam"/>
</dbReference>
<dbReference type="InterPro" id="IPR009014">
    <property type="entry name" value="Transketo_C/PFOR_II"/>
</dbReference>
<evidence type="ECO:0000256" key="5">
    <source>
        <dbReference type="ARBA" id="ARBA00022679"/>
    </source>
</evidence>
<dbReference type="Gene3D" id="3.40.50.970">
    <property type="match status" value="2"/>
</dbReference>
<keyword evidence="5 17" id="KW-0808">Transferase</keyword>
<dbReference type="InterPro" id="IPR005474">
    <property type="entry name" value="Transketolase_N"/>
</dbReference>
<dbReference type="InterPro" id="IPR055152">
    <property type="entry name" value="Transketolase-like_C_2"/>
</dbReference>
<feature type="domain" description="Transketolase-like pyrimidine-binding" evidence="16">
    <location>
        <begin position="364"/>
        <end position="538"/>
    </location>
</feature>
<evidence type="ECO:0000256" key="11">
    <source>
        <dbReference type="PIRSR" id="PIRSR605478-1"/>
    </source>
</evidence>
<comment type="similarity">
    <text evidence="1">Belongs to the transketolase family.</text>
</comment>
<dbReference type="Pfam" id="PF00456">
    <property type="entry name" value="Transketolase_N"/>
    <property type="match status" value="1"/>
</dbReference>
<feature type="binding site" evidence="12">
    <location>
        <position position="367"/>
    </location>
    <ligand>
        <name>substrate</name>
    </ligand>
</feature>
<dbReference type="Pfam" id="PF22613">
    <property type="entry name" value="Transketolase_C_1"/>
    <property type="match status" value="1"/>
</dbReference>
<dbReference type="GO" id="GO:0000287">
    <property type="term" value="F:magnesium ion binding"/>
    <property type="evidence" value="ECO:0007669"/>
    <property type="project" value="UniProtKB-ARBA"/>
</dbReference>
<dbReference type="GO" id="GO:0006098">
    <property type="term" value="P:pentose-phosphate shunt"/>
    <property type="evidence" value="ECO:0007669"/>
    <property type="project" value="TreeGrafter"/>
</dbReference>
<reference evidence="17" key="1">
    <citation type="submission" date="2024-07" db="EMBL/GenBank/DDBJ databases">
        <authorList>
            <person name="Yu S.T."/>
        </authorList>
    </citation>
    <scope>NUCLEOTIDE SEQUENCE</scope>
    <source>
        <strain evidence="17">R28</strain>
    </source>
</reference>
<dbReference type="SMART" id="SM00861">
    <property type="entry name" value="Transket_pyr"/>
    <property type="match status" value="1"/>
</dbReference>
<evidence type="ECO:0000256" key="12">
    <source>
        <dbReference type="PIRSR" id="PIRSR605478-2"/>
    </source>
</evidence>
<evidence type="ECO:0000256" key="9">
    <source>
        <dbReference type="ARBA" id="ARBA00049473"/>
    </source>
</evidence>
<feature type="site" description="Important for catalytic activity" evidence="15">
    <location>
        <position position="35"/>
    </location>
</feature>
<dbReference type="EC" id="2.2.1.1" evidence="3 10"/>
<dbReference type="RefSeq" id="WP_369174965.1">
    <property type="nucleotide sequence ID" value="NZ_CP163439.1"/>
</dbReference>
<evidence type="ECO:0000256" key="10">
    <source>
        <dbReference type="NCBIfam" id="TIGR00232"/>
    </source>
</evidence>
<name>A0AB39QCM8_9ACTN</name>
<evidence type="ECO:0000256" key="14">
    <source>
        <dbReference type="PIRSR" id="PIRSR605478-4"/>
    </source>
</evidence>
<dbReference type="FunFam" id="3.40.50.920:FF:000003">
    <property type="entry name" value="Transketolase"/>
    <property type="match status" value="1"/>
</dbReference>
<feature type="active site" description="Proton donor" evidence="11">
    <location>
        <position position="425"/>
    </location>
</feature>
<comment type="subunit">
    <text evidence="2">Homodimer.</text>
</comment>
<feature type="binding site" evidence="12">
    <location>
        <position position="533"/>
    </location>
    <ligand>
        <name>substrate</name>
    </ligand>
</feature>
<dbReference type="PANTHER" id="PTHR43522:SF2">
    <property type="entry name" value="TRANSKETOLASE 1-RELATED"/>
    <property type="match status" value="1"/>
</dbReference>
<dbReference type="InterPro" id="IPR020826">
    <property type="entry name" value="Transketolase_BS"/>
</dbReference>
<dbReference type="CDD" id="cd02012">
    <property type="entry name" value="TPP_TK"/>
    <property type="match status" value="1"/>
</dbReference>
<feature type="binding site" evidence="12">
    <location>
        <position position="474"/>
    </location>
    <ligand>
        <name>substrate</name>
    </ligand>
</feature>
<keyword evidence="6 14" id="KW-0479">Metal-binding</keyword>
<accession>A0AB39QCM8</accession>
<evidence type="ECO:0000259" key="16">
    <source>
        <dbReference type="SMART" id="SM00861"/>
    </source>
</evidence>
<comment type="catalytic activity">
    <reaction evidence="9">
        <text>D-sedoheptulose 7-phosphate + D-glyceraldehyde 3-phosphate = aldehydo-D-ribose 5-phosphate + D-xylulose 5-phosphate</text>
        <dbReference type="Rhea" id="RHEA:10508"/>
        <dbReference type="ChEBI" id="CHEBI:57483"/>
        <dbReference type="ChEBI" id="CHEBI:57737"/>
        <dbReference type="ChEBI" id="CHEBI:58273"/>
        <dbReference type="ChEBI" id="CHEBI:59776"/>
        <dbReference type="EC" id="2.2.1.1"/>
    </reaction>
</comment>
<dbReference type="SUPFAM" id="SSF52922">
    <property type="entry name" value="TK C-terminal domain-like"/>
    <property type="match status" value="1"/>
</dbReference>
<dbReference type="PANTHER" id="PTHR43522">
    <property type="entry name" value="TRANSKETOLASE"/>
    <property type="match status" value="1"/>
</dbReference>
<keyword evidence="8 13" id="KW-0786">Thiamine pyrophosphate</keyword>
<evidence type="ECO:0000256" key="13">
    <source>
        <dbReference type="PIRSR" id="PIRSR605478-3"/>
    </source>
</evidence>
<feature type="binding site" evidence="13">
    <location>
        <position position="168"/>
    </location>
    <ligand>
        <name>thiamine diphosphate</name>
        <dbReference type="ChEBI" id="CHEBI:58937"/>
    </ligand>
</feature>
<evidence type="ECO:0000256" key="1">
    <source>
        <dbReference type="ARBA" id="ARBA00007131"/>
    </source>
</evidence>
<dbReference type="EMBL" id="CP163439">
    <property type="protein sequence ID" value="XDQ40259.1"/>
    <property type="molecule type" value="Genomic_DNA"/>
</dbReference>